<feature type="transmembrane region" description="Helical" evidence="1">
    <location>
        <begin position="363"/>
        <end position="381"/>
    </location>
</feature>
<dbReference type="Pfam" id="PF13687">
    <property type="entry name" value="DUF4153"/>
    <property type="match status" value="1"/>
</dbReference>
<feature type="transmembrane region" description="Helical" evidence="1">
    <location>
        <begin position="288"/>
        <end position="313"/>
    </location>
</feature>
<accession>A0A2P4EUQ8</accession>
<sequence>MKAFDRISVLHLMVGGLQAMLAYGLYQSAELHVWPATHAAAYIPLFMVMIFLPLSFYCASEATAVRRWLLSIGVALVTALIGLHQGLTASSLGRRSDAAGWTPAQVGDYLAPALILGIVAFLLVPALALLQRGRWRIDYARWVDALLRNALLLAQSALVLALFWGVLASAAGLFKLIELRFLSDLIEQAWFSIPLSTLVFSHAVSVVVRTHRVTDFVYQRSQQLCGWLYPLAALLGICFVASWGVQGIDRLLSTGRAATLLLWFAALSLLLLNLASRGGAQMTSRHRAMRLLTAVGKLALLPMVIVAGYSLSLRIDQYGLTPERIWAVLVVLIIGLLVGGYALDALATLLGRLPGRLMPATNVLASAATVLAVVLLLGGPLDPRRLSVDSQMERMHRGQVDDQALINFLTRQGAGYGVAALMELAREPVDGGGSSARLAAMALQALGRTRDTRTHLEEKLASLPVFPRGEVVPQSLLDKLLEQPAMAGCRAQVADGNGCLIWAVRLQEEGEQGFVVLSRDVQDVPPFGRIWLTNEQGEWQMRGRLGAAQSLDGCSSADYRPAALFDAVVQNKVEFAAKKLRDVIFDQFRIPTTIWSAGGCR</sequence>
<feature type="transmembrane region" description="Helical" evidence="1">
    <location>
        <begin position="228"/>
        <end position="245"/>
    </location>
</feature>
<feature type="transmembrane region" description="Helical" evidence="1">
    <location>
        <begin position="38"/>
        <end position="56"/>
    </location>
</feature>
<feature type="transmembrane region" description="Helical" evidence="1">
    <location>
        <begin position="189"/>
        <end position="208"/>
    </location>
</feature>
<evidence type="ECO:0008006" key="4">
    <source>
        <dbReference type="Google" id="ProtNLM"/>
    </source>
</evidence>
<comment type="caution">
    <text evidence="2">The sequence shown here is derived from an EMBL/GenBank/DDBJ whole genome shotgun (WGS) entry which is preliminary data.</text>
</comment>
<gene>
    <name evidence="2" type="ORF">C1949_10870</name>
</gene>
<evidence type="ECO:0000313" key="3">
    <source>
        <dbReference type="Proteomes" id="UP000243451"/>
    </source>
</evidence>
<organism evidence="2 3">
    <name type="scientific">Halopseudomonas oceani</name>
    <dbReference type="NCBI Taxonomy" id="1708783"/>
    <lineage>
        <taxon>Bacteria</taxon>
        <taxon>Pseudomonadati</taxon>
        <taxon>Pseudomonadota</taxon>
        <taxon>Gammaproteobacteria</taxon>
        <taxon>Pseudomonadales</taxon>
        <taxon>Pseudomonadaceae</taxon>
        <taxon>Halopseudomonas</taxon>
    </lineage>
</organism>
<reference evidence="2 3" key="1">
    <citation type="submission" date="2018-01" db="EMBL/GenBank/DDBJ databases">
        <title>Draft genome of the type strain Pseudomonas oceani DSM 100277 isolated from the deep water in Okinawa trough, northwestern Pacific Ocean.</title>
        <authorList>
            <person name="Gomila M."/>
            <person name="Mulet M."/>
            <person name="Garcia-Valdes E."/>
            <person name="Lalucat J."/>
        </authorList>
    </citation>
    <scope>NUCLEOTIDE SEQUENCE [LARGE SCALE GENOMIC DNA]</scope>
    <source>
        <strain evidence="2 3">DSM 100277</strain>
    </source>
</reference>
<proteinExistence type="predicted"/>
<feature type="transmembrane region" description="Helical" evidence="1">
    <location>
        <begin position="325"/>
        <end position="351"/>
    </location>
</feature>
<keyword evidence="3" id="KW-1185">Reference proteome</keyword>
<dbReference type="OrthoDB" id="7022049at2"/>
<feature type="transmembrane region" description="Helical" evidence="1">
    <location>
        <begin position="257"/>
        <end position="276"/>
    </location>
</feature>
<dbReference type="RefSeq" id="WP_104738503.1">
    <property type="nucleotide sequence ID" value="NZ_BMHR01000009.1"/>
</dbReference>
<evidence type="ECO:0000313" key="2">
    <source>
        <dbReference type="EMBL" id="POB03185.1"/>
    </source>
</evidence>
<evidence type="ECO:0000256" key="1">
    <source>
        <dbReference type="SAM" id="Phobius"/>
    </source>
</evidence>
<feature type="transmembrane region" description="Helical" evidence="1">
    <location>
        <begin position="109"/>
        <end position="130"/>
    </location>
</feature>
<keyword evidence="1" id="KW-1133">Transmembrane helix</keyword>
<feature type="transmembrane region" description="Helical" evidence="1">
    <location>
        <begin position="7"/>
        <end position="26"/>
    </location>
</feature>
<feature type="transmembrane region" description="Helical" evidence="1">
    <location>
        <begin position="68"/>
        <end position="89"/>
    </location>
</feature>
<protein>
    <recommendedName>
        <fullName evidence="4">DUF4153 domain-containing protein</fullName>
    </recommendedName>
</protein>
<feature type="transmembrane region" description="Helical" evidence="1">
    <location>
        <begin position="151"/>
        <end position="177"/>
    </location>
</feature>
<keyword evidence="1" id="KW-0812">Transmembrane</keyword>
<keyword evidence="1" id="KW-0472">Membrane</keyword>
<name>A0A2P4EUQ8_9GAMM</name>
<dbReference type="EMBL" id="PPSK01000009">
    <property type="protein sequence ID" value="POB03185.1"/>
    <property type="molecule type" value="Genomic_DNA"/>
</dbReference>
<dbReference type="AlphaFoldDB" id="A0A2P4EUQ8"/>
<dbReference type="Proteomes" id="UP000243451">
    <property type="component" value="Unassembled WGS sequence"/>
</dbReference>
<dbReference type="InterPro" id="IPR025291">
    <property type="entry name" value="DUF4153"/>
</dbReference>